<dbReference type="AlphaFoldDB" id="A0A831UE14"/>
<gene>
    <name evidence="1" type="ORF">ENQ87_08165</name>
</gene>
<comment type="caution">
    <text evidence="1">The sequence shown here is derived from an EMBL/GenBank/DDBJ whole genome shotgun (WGS) entry which is preliminary data.</text>
</comment>
<dbReference type="EMBL" id="DSOV01000037">
    <property type="protein sequence ID" value="HEN42335.1"/>
    <property type="molecule type" value="Genomic_DNA"/>
</dbReference>
<dbReference type="InterPro" id="IPR012675">
    <property type="entry name" value="Beta-grasp_dom_sf"/>
</dbReference>
<dbReference type="InterPro" id="IPR016155">
    <property type="entry name" value="Mopterin_synth/thiamin_S_b"/>
</dbReference>
<name>A0A831UE14_GEOME</name>
<dbReference type="SUPFAM" id="SSF54285">
    <property type="entry name" value="MoaD/ThiS"/>
    <property type="match status" value="1"/>
</dbReference>
<proteinExistence type="predicted"/>
<organism evidence="1">
    <name type="scientific">Geobacter metallireducens</name>
    <dbReference type="NCBI Taxonomy" id="28232"/>
    <lineage>
        <taxon>Bacteria</taxon>
        <taxon>Pseudomonadati</taxon>
        <taxon>Thermodesulfobacteriota</taxon>
        <taxon>Desulfuromonadia</taxon>
        <taxon>Geobacterales</taxon>
        <taxon>Geobacteraceae</taxon>
        <taxon>Geobacter</taxon>
    </lineage>
</organism>
<dbReference type="Pfam" id="PF02597">
    <property type="entry name" value="ThiS"/>
    <property type="match status" value="1"/>
</dbReference>
<evidence type="ECO:0000313" key="1">
    <source>
        <dbReference type="EMBL" id="HEN42335.1"/>
    </source>
</evidence>
<accession>A0A831UE14</accession>
<dbReference type="InterPro" id="IPR003749">
    <property type="entry name" value="ThiS/MoaD-like"/>
</dbReference>
<dbReference type="CDD" id="cd17040">
    <property type="entry name" value="Ubl_MoaD_like"/>
    <property type="match status" value="1"/>
</dbReference>
<protein>
    <submittedName>
        <fullName evidence="1">MoaD/ThiS family protein</fullName>
    </submittedName>
</protein>
<sequence length="74" mass="7930">MEITVKLFAMFRIGRFAAARKQCEPGTVPADIANGLNIPEKDIGIVLVNGRHARLDHQLSDGDTLSLFPLVGGG</sequence>
<reference evidence="1" key="1">
    <citation type="journal article" date="2020" name="mSystems">
        <title>Genome- and Community-Level Interaction Insights into Carbon Utilization and Element Cycling Functions of Hydrothermarchaeota in Hydrothermal Sediment.</title>
        <authorList>
            <person name="Zhou Z."/>
            <person name="Liu Y."/>
            <person name="Xu W."/>
            <person name="Pan J."/>
            <person name="Luo Z.H."/>
            <person name="Li M."/>
        </authorList>
    </citation>
    <scope>NUCLEOTIDE SEQUENCE [LARGE SCALE GENOMIC DNA]</scope>
    <source>
        <strain evidence="1">SpSt-349</strain>
    </source>
</reference>
<dbReference type="Gene3D" id="3.10.20.30">
    <property type="match status" value="1"/>
</dbReference>